<dbReference type="VEuPathDB" id="FungiDB:AMAG_09034"/>
<evidence type="ECO:0000256" key="3">
    <source>
        <dbReference type="ARBA" id="ARBA00022692"/>
    </source>
</evidence>
<keyword evidence="4 6" id="KW-1133">Transmembrane helix</keyword>
<dbReference type="AlphaFoldDB" id="A0A0L0SNA6"/>
<evidence type="ECO:0000313" key="8">
    <source>
        <dbReference type="Proteomes" id="UP000054350"/>
    </source>
</evidence>
<dbReference type="OrthoDB" id="28755at2759"/>
<evidence type="ECO:0000256" key="4">
    <source>
        <dbReference type="ARBA" id="ARBA00022989"/>
    </source>
</evidence>
<feature type="transmembrane region" description="Helical" evidence="6">
    <location>
        <begin position="345"/>
        <end position="369"/>
    </location>
</feature>
<evidence type="ECO:0000256" key="5">
    <source>
        <dbReference type="ARBA" id="ARBA00023136"/>
    </source>
</evidence>
<organism evidence="7 8">
    <name type="scientific">Allomyces macrogynus (strain ATCC 38327)</name>
    <name type="common">Allomyces javanicus var. macrogynus</name>
    <dbReference type="NCBI Taxonomy" id="578462"/>
    <lineage>
        <taxon>Eukaryota</taxon>
        <taxon>Fungi</taxon>
        <taxon>Fungi incertae sedis</taxon>
        <taxon>Blastocladiomycota</taxon>
        <taxon>Blastocladiomycetes</taxon>
        <taxon>Blastocladiales</taxon>
        <taxon>Blastocladiaceae</taxon>
        <taxon>Allomyces</taxon>
    </lineage>
</organism>
<dbReference type="Pfam" id="PF13347">
    <property type="entry name" value="MFS_2"/>
    <property type="match status" value="1"/>
</dbReference>
<feature type="transmembrane region" description="Helical" evidence="6">
    <location>
        <begin position="83"/>
        <end position="105"/>
    </location>
</feature>
<dbReference type="InterPro" id="IPR036259">
    <property type="entry name" value="MFS_trans_sf"/>
</dbReference>
<feature type="transmembrane region" description="Helical" evidence="6">
    <location>
        <begin position="176"/>
        <end position="199"/>
    </location>
</feature>
<reference evidence="8" key="2">
    <citation type="submission" date="2009-11" db="EMBL/GenBank/DDBJ databases">
        <title>The Genome Sequence of Allomyces macrogynus strain ATCC 38327.</title>
        <authorList>
            <consortium name="The Broad Institute Genome Sequencing Platform"/>
            <person name="Russ C."/>
            <person name="Cuomo C."/>
            <person name="Shea T."/>
            <person name="Young S.K."/>
            <person name="Zeng Q."/>
            <person name="Koehrsen M."/>
            <person name="Haas B."/>
            <person name="Borodovsky M."/>
            <person name="Guigo R."/>
            <person name="Alvarado L."/>
            <person name="Berlin A."/>
            <person name="Borenstein D."/>
            <person name="Chen Z."/>
            <person name="Engels R."/>
            <person name="Freedman E."/>
            <person name="Gellesch M."/>
            <person name="Goldberg J."/>
            <person name="Griggs A."/>
            <person name="Gujja S."/>
            <person name="Heiman D."/>
            <person name="Hepburn T."/>
            <person name="Howarth C."/>
            <person name="Jen D."/>
            <person name="Larson L."/>
            <person name="Lewis B."/>
            <person name="Mehta T."/>
            <person name="Park D."/>
            <person name="Pearson M."/>
            <person name="Roberts A."/>
            <person name="Saif S."/>
            <person name="Shenoy N."/>
            <person name="Sisk P."/>
            <person name="Stolte C."/>
            <person name="Sykes S."/>
            <person name="Walk T."/>
            <person name="White J."/>
            <person name="Yandava C."/>
            <person name="Burger G."/>
            <person name="Gray M.W."/>
            <person name="Holland P.W.H."/>
            <person name="King N."/>
            <person name="Lang F.B.F."/>
            <person name="Roger A.J."/>
            <person name="Ruiz-Trillo I."/>
            <person name="Lander E."/>
            <person name="Nusbaum C."/>
        </authorList>
    </citation>
    <scope>NUCLEOTIDE SEQUENCE [LARGE SCALE GENOMIC DNA]</scope>
    <source>
        <strain evidence="8">ATCC 38327</strain>
    </source>
</reference>
<keyword evidence="5 6" id="KW-0472">Membrane</keyword>
<dbReference type="PANTHER" id="PTHR19432:SF35">
    <property type="entry name" value="SOLUTE CARRIER FAMILY 45 MEMBER 3 ISOFORM X1"/>
    <property type="match status" value="1"/>
</dbReference>
<evidence type="ECO:0000256" key="2">
    <source>
        <dbReference type="ARBA" id="ARBA00022448"/>
    </source>
</evidence>
<feature type="transmembrane region" description="Helical" evidence="6">
    <location>
        <begin position="149"/>
        <end position="170"/>
    </location>
</feature>
<name>A0A0L0SNA6_ALLM3</name>
<feature type="transmembrane region" description="Helical" evidence="6">
    <location>
        <begin position="50"/>
        <end position="71"/>
    </location>
</feature>
<evidence type="ECO:0008006" key="9">
    <source>
        <dbReference type="Google" id="ProtNLM"/>
    </source>
</evidence>
<proteinExistence type="predicted"/>
<feature type="transmembrane region" description="Helical" evidence="6">
    <location>
        <begin position="12"/>
        <end position="30"/>
    </location>
</feature>
<keyword evidence="2" id="KW-0813">Transport</keyword>
<feature type="transmembrane region" description="Helical" evidence="6">
    <location>
        <begin position="111"/>
        <end position="128"/>
    </location>
</feature>
<feature type="transmembrane region" description="Helical" evidence="6">
    <location>
        <begin position="232"/>
        <end position="250"/>
    </location>
</feature>
<keyword evidence="8" id="KW-1185">Reference proteome</keyword>
<feature type="transmembrane region" description="Helical" evidence="6">
    <location>
        <begin position="424"/>
        <end position="445"/>
    </location>
</feature>
<feature type="transmembrane region" description="Helical" evidence="6">
    <location>
        <begin position="322"/>
        <end position="339"/>
    </location>
</feature>
<feature type="transmembrane region" description="Helical" evidence="6">
    <location>
        <begin position="390"/>
        <end position="412"/>
    </location>
</feature>
<evidence type="ECO:0000256" key="1">
    <source>
        <dbReference type="ARBA" id="ARBA00004141"/>
    </source>
</evidence>
<feature type="transmembrane region" description="Helical" evidence="6">
    <location>
        <begin position="293"/>
        <end position="310"/>
    </location>
</feature>
<dbReference type="Proteomes" id="UP000054350">
    <property type="component" value="Unassembled WGS sequence"/>
</dbReference>
<keyword evidence="3 6" id="KW-0812">Transmembrane</keyword>
<gene>
    <name evidence="7" type="ORF">AMAG_09034</name>
</gene>
<evidence type="ECO:0000256" key="6">
    <source>
        <dbReference type="SAM" id="Phobius"/>
    </source>
</evidence>
<dbReference type="GO" id="GO:0008506">
    <property type="term" value="F:sucrose:proton symporter activity"/>
    <property type="evidence" value="ECO:0007669"/>
    <property type="project" value="TreeGrafter"/>
</dbReference>
<evidence type="ECO:0000313" key="7">
    <source>
        <dbReference type="EMBL" id="KNE63972.1"/>
    </source>
</evidence>
<dbReference type="Gene3D" id="1.20.1250.20">
    <property type="entry name" value="MFS general substrate transporter like domains"/>
    <property type="match status" value="1"/>
</dbReference>
<accession>A0A0L0SNA6</accession>
<sequence length="462" mass="49641">MSADTQEKASLFKVALLALPWIGVQAIWQVEFGIVTPVLEAYGLDPALSSVIWIFGPITGFFTAPIVGSLSDQSTMRLGRRRPFLLGGLLSTLIASALFSVTYLMGSAKQVVGFLAFIALDITINFMQTPLRSLGADMVPESQQSTVQLMSAFCQGLGAMLGFGLMRAMWSSEPHQMPGLFAVVMGLNVLFLGSTCYFVHEKHQTKDQVTKSSVVETLTKVIHGVKDMERPIAVICAIEFFSWLALFAWWPTASTWFSRNVYDGCQLSDKAGCTDEGFSKYTAGDNAYSESGIYANLLQTIFSLALALAMNHGILRRVKIPYCICLIVGAVFLILAKIISGSHTFGWIVAIGMAIPISSINSFPFAIVGKHNAERAAANKSDGKEEESSVGLQMGLLNLFICMPQLISTFSVSGMRGSLGNEGLPWALVMAGISLAIAAALTMLIREEEPAAVSAAEAAGKA</sequence>
<protein>
    <recommendedName>
        <fullName evidence="9">Major facilitator superfamily (MFS) profile domain-containing protein</fullName>
    </recommendedName>
</protein>
<reference evidence="7 8" key="1">
    <citation type="submission" date="2009-11" db="EMBL/GenBank/DDBJ databases">
        <title>Annotation of Allomyces macrogynus ATCC 38327.</title>
        <authorList>
            <consortium name="The Broad Institute Genome Sequencing Platform"/>
            <person name="Russ C."/>
            <person name="Cuomo C."/>
            <person name="Burger G."/>
            <person name="Gray M.W."/>
            <person name="Holland P.W.H."/>
            <person name="King N."/>
            <person name="Lang F.B.F."/>
            <person name="Roger A.J."/>
            <person name="Ruiz-Trillo I."/>
            <person name="Young S.K."/>
            <person name="Zeng Q."/>
            <person name="Gargeya S."/>
            <person name="Fitzgerald M."/>
            <person name="Haas B."/>
            <person name="Abouelleil A."/>
            <person name="Alvarado L."/>
            <person name="Arachchi H.M."/>
            <person name="Berlin A."/>
            <person name="Chapman S.B."/>
            <person name="Gearin G."/>
            <person name="Goldberg J."/>
            <person name="Griggs A."/>
            <person name="Gujja S."/>
            <person name="Hansen M."/>
            <person name="Heiman D."/>
            <person name="Howarth C."/>
            <person name="Larimer J."/>
            <person name="Lui A."/>
            <person name="MacDonald P.J.P."/>
            <person name="McCowen C."/>
            <person name="Montmayeur A."/>
            <person name="Murphy C."/>
            <person name="Neiman D."/>
            <person name="Pearson M."/>
            <person name="Priest M."/>
            <person name="Roberts A."/>
            <person name="Saif S."/>
            <person name="Shea T."/>
            <person name="Sisk P."/>
            <person name="Stolte C."/>
            <person name="Sykes S."/>
            <person name="Wortman J."/>
            <person name="Nusbaum C."/>
            <person name="Birren B."/>
        </authorList>
    </citation>
    <scope>NUCLEOTIDE SEQUENCE [LARGE SCALE GENOMIC DNA]</scope>
    <source>
        <strain evidence="7 8">ATCC 38327</strain>
    </source>
</reference>
<dbReference type="SUPFAM" id="SSF103473">
    <property type="entry name" value="MFS general substrate transporter"/>
    <property type="match status" value="1"/>
</dbReference>
<dbReference type="eggNOG" id="KOG0637">
    <property type="taxonomic scope" value="Eukaryota"/>
</dbReference>
<dbReference type="GO" id="GO:0016020">
    <property type="term" value="C:membrane"/>
    <property type="evidence" value="ECO:0007669"/>
    <property type="project" value="UniProtKB-SubCell"/>
</dbReference>
<comment type="subcellular location">
    <subcellularLocation>
        <location evidence="1">Membrane</location>
        <topology evidence="1">Multi-pass membrane protein</topology>
    </subcellularLocation>
</comment>
<dbReference type="PANTHER" id="PTHR19432">
    <property type="entry name" value="SUGAR TRANSPORTER"/>
    <property type="match status" value="1"/>
</dbReference>
<dbReference type="EMBL" id="GG745343">
    <property type="protein sequence ID" value="KNE63972.1"/>
    <property type="molecule type" value="Genomic_DNA"/>
</dbReference>